<evidence type="ECO:0000256" key="2">
    <source>
        <dbReference type="ARBA" id="ARBA00015978"/>
    </source>
</evidence>
<dbReference type="InterPro" id="IPR023119">
    <property type="entry name" value="Multihaem_cyt_PRC_cyt_su-like"/>
</dbReference>
<gene>
    <name evidence="13" type="primary">pufC</name>
    <name evidence="13" type="ORF">MBMO_EBAC000-65D09.12</name>
</gene>
<feature type="binding site" description="covalent" evidence="10">
    <location>
        <position position="253"/>
    </location>
    <ligand>
        <name>heme</name>
        <dbReference type="ChEBI" id="CHEBI:30413"/>
        <label>3</label>
    </ligand>
</feature>
<feature type="binding site" description="axial binding residue" evidence="11">
    <location>
        <position position="94"/>
    </location>
    <ligand>
        <name>heme</name>
        <dbReference type="ChEBI" id="CHEBI:30413"/>
        <label>1</label>
    </ligand>
    <ligandPart>
        <name>Fe</name>
        <dbReference type="ChEBI" id="CHEBI:18248"/>
    </ligandPart>
</feature>
<proteinExistence type="predicted"/>
<evidence type="ECO:0000256" key="5">
    <source>
        <dbReference type="ARBA" id="ARBA00022617"/>
    </source>
</evidence>
<feature type="binding site" description="covalent" evidence="10">
    <location>
        <position position="107"/>
    </location>
    <ligand>
        <name>heme</name>
        <dbReference type="ChEBI" id="CHEBI:30413"/>
        <label>1</label>
    </ligand>
</feature>
<feature type="binding site" description="axial binding residue" evidence="11">
    <location>
        <position position="144"/>
    </location>
    <ligand>
        <name>heme</name>
        <dbReference type="ChEBI" id="CHEBI:30413"/>
        <label>4</label>
    </ligand>
    <ligandPart>
        <name>Fe</name>
        <dbReference type="ChEBI" id="CHEBI:18248"/>
    </ligandPart>
</feature>
<comment type="function">
    <text evidence="1 9">The reaction center of purple bacteria contains a tightly bound cytochrome molecule which re-reduces the photo oxidized primary electron donor.</text>
</comment>
<keyword evidence="8 9" id="KW-0408">Iron</keyword>
<dbReference type="InterPro" id="IPR036280">
    <property type="entry name" value="Multihaem_cyt_sf"/>
</dbReference>
<feature type="region of interest" description="Disordered" evidence="12">
    <location>
        <begin position="343"/>
        <end position="382"/>
    </location>
</feature>
<feature type="binding site" description="axial binding residue" evidence="11">
    <location>
        <position position="130"/>
    </location>
    <ligand>
        <name>heme</name>
        <dbReference type="ChEBI" id="CHEBI:30413"/>
        <label>2</label>
    </ligand>
    <ligandPart>
        <name>Fe</name>
        <dbReference type="ChEBI" id="CHEBI:18248"/>
    </ligandPart>
</feature>
<feature type="binding site" description="covalent" evidence="10">
    <location>
        <position position="152"/>
    </location>
    <ligand>
        <name>heme</name>
        <dbReference type="ChEBI" id="CHEBI:30413"/>
        <label>2</label>
    </ligand>
</feature>
<evidence type="ECO:0000313" key="13">
    <source>
        <dbReference type="EMBL" id="AAL76357.1"/>
    </source>
</evidence>
<feature type="binding site" description="axial binding residue" evidence="11">
    <location>
        <position position="257"/>
    </location>
    <ligand>
        <name>heme</name>
        <dbReference type="ChEBI" id="CHEBI:30413"/>
        <label>3</label>
    </ligand>
    <ligandPart>
        <name>Fe</name>
        <dbReference type="ChEBI" id="CHEBI:18248"/>
    </ligandPart>
</feature>
<feature type="binding site" description="covalent" evidence="10">
    <location>
        <position position="256"/>
    </location>
    <ligand>
        <name>heme</name>
        <dbReference type="ChEBI" id="CHEBI:30413"/>
        <label>3</label>
    </ligand>
</feature>
<evidence type="ECO:0000256" key="10">
    <source>
        <dbReference type="PIRSR" id="PIRSR000017-1"/>
    </source>
</evidence>
<comment type="PTM">
    <text evidence="9 10">Binds 4 heme groups per subunit.</text>
</comment>
<evidence type="ECO:0000256" key="12">
    <source>
        <dbReference type="SAM" id="MobiDB-lite"/>
    </source>
</evidence>
<dbReference type="SUPFAM" id="SSF48695">
    <property type="entry name" value="Multiheme cytochromes"/>
    <property type="match status" value="1"/>
</dbReference>
<dbReference type="Gene3D" id="1.10.468.10">
    <property type="entry name" value="Photosynthetic Reaction Center, subunit C, domain 2"/>
    <property type="match status" value="2"/>
</dbReference>
<dbReference type="PROSITE" id="PS51257">
    <property type="entry name" value="PROKAR_LIPOPROTEIN"/>
    <property type="match status" value="1"/>
</dbReference>
<dbReference type="Pfam" id="PF02276">
    <property type="entry name" value="CytoC_RC"/>
    <property type="match status" value="1"/>
</dbReference>
<dbReference type="GO" id="GO:0005506">
    <property type="term" value="F:iron ion binding"/>
    <property type="evidence" value="ECO:0007669"/>
    <property type="project" value="InterPro"/>
</dbReference>
<evidence type="ECO:0000256" key="4">
    <source>
        <dbReference type="ARBA" id="ARBA00022531"/>
    </source>
</evidence>
<dbReference type="AlphaFoldDB" id="Q8RTW9"/>
<keyword evidence="6 9" id="KW-0479">Metal-binding</keyword>
<evidence type="ECO:0000256" key="9">
    <source>
        <dbReference type="PIRNR" id="PIRNR000017"/>
    </source>
</evidence>
<reference evidence="13" key="1">
    <citation type="journal article" date="2002" name="Nature">
        <title>Unsuspected diversity among marine aerobic anoxygenic phototrophs.</title>
        <authorList>
            <person name="Beja O."/>
            <person name="Suzuki M.T."/>
            <person name="Heidelberg J.F."/>
            <person name="Nelson W.C."/>
            <person name="Preston C.M."/>
            <person name="Hamada T."/>
            <person name="Eisen J.A."/>
            <person name="Fraser C.M."/>
            <person name="DeLong E.F."/>
        </authorList>
    </citation>
    <scope>NUCLEOTIDE SEQUENCE</scope>
</reference>
<feature type="binding site" description="axial binding residue" evidence="11">
    <location>
        <position position="111"/>
    </location>
    <ligand>
        <name>heme</name>
        <dbReference type="ChEBI" id="CHEBI:30413"/>
        <label>1</label>
    </ligand>
    <ligandPart>
        <name>Fe</name>
        <dbReference type="ChEBI" id="CHEBI:18248"/>
    </ligandPart>
</feature>
<evidence type="ECO:0000256" key="6">
    <source>
        <dbReference type="ARBA" id="ARBA00022723"/>
    </source>
</evidence>
<feature type="binding site" description="covalent" evidence="10">
    <location>
        <position position="155"/>
    </location>
    <ligand>
        <name>heme</name>
        <dbReference type="ChEBI" id="CHEBI:30413"/>
        <label>2</label>
    </ligand>
</feature>
<evidence type="ECO:0000256" key="7">
    <source>
        <dbReference type="ARBA" id="ARBA00022982"/>
    </source>
</evidence>
<dbReference type="PIRSF" id="PIRSF000017">
    <property type="entry name" value="RC_cytochrome"/>
    <property type="match status" value="1"/>
</dbReference>
<keyword evidence="3 9" id="KW-0813">Transport</keyword>
<evidence type="ECO:0000256" key="8">
    <source>
        <dbReference type="ARBA" id="ARBA00023004"/>
    </source>
</evidence>
<dbReference type="CDD" id="cd09224">
    <property type="entry name" value="CytoC_RC"/>
    <property type="match status" value="1"/>
</dbReference>
<dbReference type="GO" id="GO:0030077">
    <property type="term" value="C:plasma membrane light-harvesting complex"/>
    <property type="evidence" value="ECO:0007669"/>
    <property type="project" value="InterPro"/>
</dbReference>
<feature type="binding site" description="axial binding residue" evidence="11">
    <location>
        <position position="317"/>
    </location>
    <ligand>
        <name>heme</name>
        <dbReference type="ChEBI" id="CHEBI:30413"/>
        <label>4</label>
    </ligand>
    <ligandPart>
        <name>Fe</name>
        <dbReference type="ChEBI" id="CHEBI:18248"/>
    </ligandPart>
</feature>
<organism evidence="13">
    <name type="scientific">uncultured marine proteobacterium</name>
    <dbReference type="NCBI Taxonomy" id="482892"/>
    <lineage>
        <taxon>Bacteria</taxon>
        <taxon>Pseudomonadati</taxon>
        <taxon>Pseudomonadota</taxon>
        <taxon>environmental samples</taxon>
    </lineage>
</organism>
<sequence>MKLPQFIRATVVVIAGSLLLAGCEMPPPETVQLGNRGLGQELVVNPKTLAATVAANQVPTPQPAVPSVGPKAGDIYQNVQVLGDLSVGEFTRLMAAMTEWISPEEGCNYCHVAEGFQYDTKYTKRVARVMTAMTQQANVEWGAHVGGAGVTCYTCHRGKNIPEYVWATDPGQPHAAGVMTAGQNIASVTAAYSSLPNDPLTPYLEGDEEEAATLPWRVAGQTALPNGNRSSVKQTEYIYSLMMHFSDSLGVNCTHCHNTRAFYDWEQSSPARVRAWHGIRMVREMNTKYVNQTTDWLPDHRKGPMGDPLKVNCATCHQGAYKPMLGANMVKDYPNLARTTLLEPKEETAPAAEVEAAAEEMAEEMPAQANAGSNDQGMTAGS</sequence>
<name>Q8RTW9_9PROT</name>
<feature type="compositionally biased region" description="Polar residues" evidence="12">
    <location>
        <begin position="372"/>
        <end position="382"/>
    </location>
</feature>
<dbReference type="EMBL" id="AE008919">
    <property type="protein sequence ID" value="AAL76357.1"/>
    <property type="molecule type" value="Genomic_DNA"/>
</dbReference>
<keyword evidence="4 9" id="KW-0602">Photosynthesis</keyword>
<dbReference type="GO" id="GO:0020037">
    <property type="term" value="F:heme binding"/>
    <property type="evidence" value="ECO:0007669"/>
    <property type="project" value="InterPro"/>
</dbReference>
<feature type="binding site" description="axial binding residue" evidence="11">
    <location>
        <position position="242"/>
    </location>
    <ligand>
        <name>heme</name>
        <dbReference type="ChEBI" id="CHEBI:30413"/>
        <label>3</label>
    </ligand>
    <ligandPart>
        <name>Fe</name>
        <dbReference type="ChEBI" id="CHEBI:18248"/>
    </ligandPart>
</feature>
<keyword evidence="7 9" id="KW-0249">Electron transport</keyword>
<feature type="binding site" description="covalent" evidence="10">
    <location>
        <position position="313"/>
    </location>
    <ligand>
        <name>heme</name>
        <dbReference type="ChEBI" id="CHEBI:30413"/>
        <label>4</label>
    </ligand>
</feature>
<dbReference type="GO" id="GO:0009055">
    <property type="term" value="F:electron transfer activity"/>
    <property type="evidence" value="ECO:0007669"/>
    <property type="project" value="InterPro"/>
</dbReference>
<dbReference type="InterPro" id="IPR003158">
    <property type="entry name" value="Photosyn_RC_cyt_c-su"/>
</dbReference>
<dbReference type="NCBIfam" id="NF040706">
    <property type="entry name" value="photo_cyt_PufC"/>
    <property type="match status" value="1"/>
</dbReference>
<evidence type="ECO:0000256" key="3">
    <source>
        <dbReference type="ARBA" id="ARBA00022448"/>
    </source>
</evidence>
<feature type="binding site" description="axial binding residue" evidence="11">
    <location>
        <position position="156"/>
    </location>
    <ligand>
        <name>heme</name>
        <dbReference type="ChEBI" id="CHEBI:30413"/>
        <label>2</label>
    </ligand>
    <ligandPart>
        <name>Fe</name>
        <dbReference type="ChEBI" id="CHEBI:18248"/>
    </ligandPart>
</feature>
<keyword evidence="9" id="KW-0674">Reaction center</keyword>
<evidence type="ECO:0000256" key="1">
    <source>
        <dbReference type="ARBA" id="ARBA00003196"/>
    </source>
</evidence>
<dbReference type="GO" id="GO:0019684">
    <property type="term" value="P:photosynthesis, light reaction"/>
    <property type="evidence" value="ECO:0007669"/>
    <property type="project" value="InterPro"/>
</dbReference>
<feature type="binding site" description="covalent" evidence="10">
    <location>
        <position position="316"/>
    </location>
    <ligand>
        <name>heme</name>
        <dbReference type="ChEBI" id="CHEBI:30413"/>
        <label>4</label>
    </ligand>
</feature>
<accession>Q8RTW9</accession>
<protein>
    <recommendedName>
        <fullName evidence="2 9">Photosynthetic reaction center cytochrome c subunit</fullName>
    </recommendedName>
</protein>
<keyword evidence="5 9" id="KW-0349">Heme</keyword>
<evidence type="ECO:0000256" key="11">
    <source>
        <dbReference type="PIRSR" id="PIRSR000017-2"/>
    </source>
</evidence>
<feature type="binding site" description="covalent" evidence="10">
    <location>
        <position position="110"/>
    </location>
    <ligand>
        <name>heme</name>
        <dbReference type="ChEBI" id="CHEBI:30413"/>
        <label>1</label>
    </ligand>
</feature>